<dbReference type="CDD" id="cd00009">
    <property type="entry name" value="AAA"/>
    <property type="match status" value="1"/>
</dbReference>
<dbReference type="eggNOG" id="COG2812">
    <property type="taxonomic scope" value="Bacteria"/>
</dbReference>
<dbReference type="EMBL" id="ABAX03000014">
    <property type="protein sequence ID" value="EDR97314.1"/>
    <property type="molecule type" value="Genomic_DNA"/>
</dbReference>
<dbReference type="NCBIfam" id="TIGR00678">
    <property type="entry name" value="holB"/>
    <property type="match status" value="1"/>
</dbReference>
<proteinExistence type="predicted"/>
<reference evidence="1" key="2">
    <citation type="submission" date="2013-11" db="EMBL/GenBank/DDBJ databases">
        <title>Draft genome sequence of Anaerostipes caccae (DSM 14662).</title>
        <authorList>
            <person name="Sudarsanam P."/>
            <person name="Ley R."/>
            <person name="Guruge J."/>
            <person name="Turnbaugh P.J."/>
            <person name="Mahowald M."/>
            <person name="Liep D."/>
            <person name="Gordon J."/>
        </authorList>
    </citation>
    <scope>NUCLEOTIDE SEQUENCE</scope>
    <source>
        <strain evidence="1">DSM 14662</strain>
    </source>
</reference>
<protein>
    <submittedName>
        <fullName evidence="1">DNA polymerase III, delta' subunit</fullName>
        <ecNumber evidence="1">2.7.7.7</ecNumber>
    </submittedName>
</protein>
<dbReference type="InterPro" id="IPR050238">
    <property type="entry name" value="DNA_Rep/Repair_Clamp_Loader"/>
</dbReference>
<dbReference type="HOGENOM" id="CLU_006229_4_0_9"/>
<dbReference type="Proteomes" id="UP000004935">
    <property type="component" value="Unassembled WGS sequence"/>
</dbReference>
<keyword evidence="2" id="KW-1185">Reference proteome</keyword>
<evidence type="ECO:0000313" key="2">
    <source>
        <dbReference type="Proteomes" id="UP000004935"/>
    </source>
</evidence>
<dbReference type="GO" id="GO:0006261">
    <property type="term" value="P:DNA-templated DNA replication"/>
    <property type="evidence" value="ECO:0007669"/>
    <property type="project" value="TreeGrafter"/>
</dbReference>
<accession>B0MFK9</accession>
<dbReference type="Pfam" id="PF13177">
    <property type="entry name" value="DNA_pol3_delta2"/>
    <property type="match status" value="1"/>
</dbReference>
<organism evidence="1 2">
    <name type="scientific">Anaerostipes caccae (strain DSM 14662 / CCUG 47493 / JCM 13470 / NCIMB 13811 / L1-92)</name>
    <dbReference type="NCBI Taxonomy" id="411490"/>
    <lineage>
        <taxon>Bacteria</taxon>
        <taxon>Bacillati</taxon>
        <taxon>Bacillota</taxon>
        <taxon>Clostridia</taxon>
        <taxon>Lachnospirales</taxon>
        <taxon>Lachnospiraceae</taxon>
        <taxon>Anaerostipes</taxon>
    </lineage>
</organism>
<dbReference type="GO" id="GO:0008408">
    <property type="term" value="F:3'-5' exonuclease activity"/>
    <property type="evidence" value="ECO:0007669"/>
    <property type="project" value="InterPro"/>
</dbReference>
<dbReference type="PANTHER" id="PTHR11669:SF8">
    <property type="entry name" value="DNA POLYMERASE III SUBUNIT DELTA"/>
    <property type="match status" value="1"/>
</dbReference>
<keyword evidence="1" id="KW-0808">Transferase</keyword>
<dbReference type="InterPro" id="IPR004622">
    <property type="entry name" value="DNA_pol_HolB"/>
</dbReference>
<dbReference type="AlphaFoldDB" id="B0MFK9"/>
<dbReference type="EC" id="2.7.7.7" evidence="1"/>
<name>B0MFK9_ANACD</name>
<dbReference type="STRING" id="411490.ANACAC_02545"/>
<dbReference type="InterPro" id="IPR027417">
    <property type="entry name" value="P-loop_NTPase"/>
</dbReference>
<reference evidence="1" key="1">
    <citation type="submission" date="2007-11" db="EMBL/GenBank/DDBJ databases">
        <authorList>
            <person name="Fulton L."/>
            <person name="Clifton S."/>
            <person name="Fulton B."/>
            <person name="Xu J."/>
            <person name="Minx P."/>
            <person name="Pepin K.H."/>
            <person name="Johnson M."/>
            <person name="Thiruvilangam P."/>
            <person name="Bhonagiri V."/>
            <person name="Nash W.E."/>
            <person name="Mardis E.R."/>
            <person name="Wilson R.K."/>
        </authorList>
    </citation>
    <scope>NUCLEOTIDE SEQUENCE [LARGE SCALE GENOMIC DNA]</scope>
    <source>
        <strain evidence="1">DSM 14662</strain>
    </source>
</reference>
<comment type="caution">
    <text evidence="1">The sequence shown here is derived from an EMBL/GenBank/DDBJ whole genome shotgun (WGS) entry which is preliminary data.</text>
</comment>
<dbReference type="PANTHER" id="PTHR11669">
    <property type="entry name" value="REPLICATION FACTOR C / DNA POLYMERASE III GAMMA-TAU SUBUNIT"/>
    <property type="match status" value="1"/>
</dbReference>
<evidence type="ECO:0000313" key="1">
    <source>
        <dbReference type="EMBL" id="EDR97314.1"/>
    </source>
</evidence>
<gene>
    <name evidence="1" type="primary">holB</name>
    <name evidence="1" type="ORF">ANACAC_02545</name>
</gene>
<dbReference type="Gene3D" id="3.40.50.300">
    <property type="entry name" value="P-loop containing nucleotide triphosphate hydrolases"/>
    <property type="match status" value="1"/>
</dbReference>
<dbReference type="SUPFAM" id="SSF52540">
    <property type="entry name" value="P-loop containing nucleoside triphosphate hydrolases"/>
    <property type="match status" value="1"/>
</dbReference>
<sequence length="335" mass="38684">MEEDEMKSFDNVVGHKKIIQHFEEAIQTGQISHAYLLNGEDGSGKMTLAKAFAKALLCEKHEGCGQCTPCRQADTGNHPDLIYITHEKYEIRVDEIRQGINETIDIKPYSSNYKIYIVDDADRMNVGAQNALLKTLEEPPEYAVILLLTNNKDRLLETILSRCVCMSLGTVPEDQIRDYLKEHTQADEDMIDFAVSFSLGNLGKAVHVAETKEFHEMLNEALGMLGYIHHIELHEMISYLKTLTKYKEQIYDFLDIMTDWYRDMLILKTTGSVNLLIFKDKYRQLKEQEIYITFEGLTHIMDEIQKARVRLNANVNFEVTMEMLLLTMKENGKVW</sequence>
<dbReference type="GO" id="GO:0003887">
    <property type="term" value="F:DNA-directed DNA polymerase activity"/>
    <property type="evidence" value="ECO:0007669"/>
    <property type="project" value="UniProtKB-EC"/>
</dbReference>
<keyword evidence="1" id="KW-0548">Nucleotidyltransferase</keyword>